<sequence>MTSPMNSVFTPPKPTSFAALVALLRVVLRGDGDLLCLLPASAYRTEIGHLGWSRRQTVIVNRPDQVRRVLSDPEGIFPKSDLMVEALDPLIGDSIFVSSGPTWKRQRRMIDPSLSMMRVNNAYPAMVAGCEAAEHMLDQAAADGTRLSLDLTMSHLTADIICRTVFSTNLQHQAAHDVFEAFTLFERSVAQVEIKRLIFDPAWTRAPQKPEVLEACATIRAHLAALIDTHTGEDAARFDDIATAVLGARDPDTDAPFTREELIDQLGVLFLAGHETSASALTWVFYLLATHPALVARLRAEVREVCGDGPVEFEHTKRLPFVRNVFRETLRLYPPITFLPRIAQEATTIGDLKVRRGALVMVAPWVLHRHARYWKRPHEFDADRFSPEREGEITPGTYIPFGQGPRVCAGAAFATTEAVLLIARLFRRFDVHIEAPERVRPAARLTTRPTEQIFCTVSRAGA</sequence>
<reference evidence="9 10" key="1">
    <citation type="submission" date="2020-08" db="EMBL/GenBank/DDBJ databases">
        <title>Genomic Encyclopedia of Type Strains, Phase IV (KMG-IV): sequencing the most valuable type-strain genomes for metagenomic binning, comparative biology and taxonomic classification.</title>
        <authorList>
            <person name="Goeker M."/>
        </authorList>
    </citation>
    <scope>NUCLEOTIDE SEQUENCE [LARGE SCALE GENOMIC DNA]</scope>
    <source>
        <strain evidence="9 10">DSM 19979</strain>
    </source>
</reference>
<evidence type="ECO:0000256" key="8">
    <source>
        <dbReference type="RuleBase" id="RU000461"/>
    </source>
</evidence>
<keyword evidence="5 7" id="KW-0408">Iron</keyword>
<accession>A0A840AEH5</accession>
<dbReference type="Proteomes" id="UP000553193">
    <property type="component" value="Unassembled WGS sequence"/>
</dbReference>
<evidence type="ECO:0000256" key="7">
    <source>
        <dbReference type="PIRSR" id="PIRSR602401-1"/>
    </source>
</evidence>
<dbReference type="EMBL" id="JACIDJ010000003">
    <property type="protein sequence ID" value="MBB3898850.1"/>
    <property type="molecule type" value="Genomic_DNA"/>
</dbReference>
<keyword evidence="3 7" id="KW-0479">Metal-binding</keyword>
<dbReference type="SUPFAM" id="SSF48264">
    <property type="entry name" value="Cytochrome P450"/>
    <property type="match status" value="1"/>
</dbReference>
<dbReference type="GO" id="GO:0004497">
    <property type="term" value="F:monooxygenase activity"/>
    <property type="evidence" value="ECO:0007669"/>
    <property type="project" value="UniProtKB-KW"/>
</dbReference>
<comment type="cofactor">
    <cofactor evidence="7">
        <name>heme</name>
        <dbReference type="ChEBI" id="CHEBI:30413"/>
    </cofactor>
</comment>
<evidence type="ECO:0000256" key="6">
    <source>
        <dbReference type="ARBA" id="ARBA00023033"/>
    </source>
</evidence>
<dbReference type="GO" id="GO:0016705">
    <property type="term" value="F:oxidoreductase activity, acting on paired donors, with incorporation or reduction of molecular oxygen"/>
    <property type="evidence" value="ECO:0007669"/>
    <property type="project" value="InterPro"/>
</dbReference>
<dbReference type="InterPro" id="IPR050196">
    <property type="entry name" value="Cytochrome_P450_Monoox"/>
</dbReference>
<keyword evidence="2 7" id="KW-0349">Heme</keyword>
<dbReference type="PANTHER" id="PTHR24291:SF50">
    <property type="entry name" value="BIFUNCTIONAL ALBAFLAVENONE MONOOXYGENASE_TERPENE SYNTHASE"/>
    <property type="match status" value="1"/>
</dbReference>
<dbReference type="GO" id="GO:0005506">
    <property type="term" value="F:iron ion binding"/>
    <property type="evidence" value="ECO:0007669"/>
    <property type="project" value="InterPro"/>
</dbReference>
<dbReference type="GO" id="GO:0020037">
    <property type="term" value="F:heme binding"/>
    <property type="evidence" value="ECO:0007669"/>
    <property type="project" value="InterPro"/>
</dbReference>
<feature type="binding site" description="axial binding residue" evidence="7">
    <location>
        <position position="408"/>
    </location>
    <ligand>
        <name>heme</name>
        <dbReference type="ChEBI" id="CHEBI:30413"/>
    </ligand>
    <ligandPart>
        <name>Fe</name>
        <dbReference type="ChEBI" id="CHEBI:18248"/>
    </ligandPart>
</feature>
<evidence type="ECO:0000256" key="2">
    <source>
        <dbReference type="ARBA" id="ARBA00022617"/>
    </source>
</evidence>
<dbReference type="PRINTS" id="PR00463">
    <property type="entry name" value="EP450I"/>
</dbReference>
<dbReference type="AlphaFoldDB" id="A0A840AEH5"/>
<evidence type="ECO:0000313" key="10">
    <source>
        <dbReference type="Proteomes" id="UP000553193"/>
    </source>
</evidence>
<dbReference type="PRINTS" id="PR00385">
    <property type="entry name" value="P450"/>
</dbReference>
<evidence type="ECO:0000256" key="1">
    <source>
        <dbReference type="ARBA" id="ARBA00010617"/>
    </source>
</evidence>
<keyword evidence="6 8" id="KW-0503">Monooxygenase</keyword>
<keyword evidence="10" id="KW-1185">Reference proteome</keyword>
<comment type="caution">
    <text evidence="9">The sequence shown here is derived from an EMBL/GenBank/DDBJ whole genome shotgun (WGS) entry which is preliminary data.</text>
</comment>
<dbReference type="Gene3D" id="1.10.630.10">
    <property type="entry name" value="Cytochrome P450"/>
    <property type="match status" value="1"/>
</dbReference>
<evidence type="ECO:0000256" key="4">
    <source>
        <dbReference type="ARBA" id="ARBA00023002"/>
    </source>
</evidence>
<comment type="similarity">
    <text evidence="1 8">Belongs to the cytochrome P450 family.</text>
</comment>
<dbReference type="InterPro" id="IPR017972">
    <property type="entry name" value="Cyt_P450_CS"/>
</dbReference>
<keyword evidence="4 8" id="KW-0560">Oxidoreductase</keyword>
<gene>
    <name evidence="9" type="ORF">GGQ83_002293</name>
</gene>
<evidence type="ECO:0000256" key="5">
    <source>
        <dbReference type="ARBA" id="ARBA00023004"/>
    </source>
</evidence>
<dbReference type="Pfam" id="PF00067">
    <property type="entry name" value="p450"/>
    <property type="match status" value="1"/>
</dbReference>
<dbReference type="InterPro" id="IPR001128">
    <property type="entry name" value="Cyt_P450"/>
</dbReference>
<dbReference type="PANTHER" id="PTHR24291">
    <property type="entry name" value="CYTOCHROME P450 FAMILY 4"/>
    <property type="match status" value="1"/>
</dbReference>
<dbReference type="InterPro" id="IPR036396">
    <property type="entry name" value="Cyt_P450_sf"/>
</dbReference>
<dbReference type="InterPro" id="IPR002401">
    <property type="entry name" value="Cyt_P450_E_grp-I"/>
</dbReference>
<dbReference type="PROSITE" id="PS00086">
    <property type="entry name" value="CYTOCHROME_P450"/>
    <property type="match status" value="1"/>
</dbReference>
<evidence type="ECO:0000313" key="9">
    <source>
        <dbReference type="EMBL" id="MBB3898850.1"/>
    </source>
</evidence>
<organism evidence="9 10">
    <name type="scientific">Roseococcus suduntuyensis</name>
    <dbReference type="NCBI Taxonomy" id="455361"/>
    <lineage>
        <taxon>Bacteria</taxon>
        <taxon>Pseudomonadati</taxon>
        <taxon>Pseudomonadota</taxon>
        <taxon>Alphaproteobacteria</taxon>
        <taxon>Acetobacterales</taxon>
        <taxon>Roseomonadaceae</taxon>
        <taxon>Roseococcus</taxon>
    </lineage>
</organism>
<evidence type="ECO:0000256" key="3">
    <source>
        <dbReference type="ARBA" id="ARBA00022723"/>
    </source>
</evidence>
<name>A0A840AEH5_9PROT</name>
<proteinExistence type="inferred from homology"/>
<protein>
    <submittedName>
        <fullName evidence="9">Cytochrome P450</fullName>
    </submittedName>
</protein>